<evidence type="ECO:0008006" key="4">
    <source>
        <dbReference type="Google" id="ProtNLM"/>
    </source>
</evidence>
<dbReference type="InParanoid" id="G0NEY1"/>
<evidence type="ECO:0000256" key="1">
    <source>
        <dbReference type="SAM" id="SignalP"/>
    </source>
</evidence>
<organism evidence="3">
    <name type="scientific">Caenorhabditis brenneri</name>
    <name type="common">Nematode worm</name>
    <dbReference type="NCBI Taxonomy" id="135651"/>
    <lineage>
        <taxon>Eukaryota</taxon>
        <taxon>Metazoa</taxon>
        <taxon>Ecdysozoa</taxon>
        <taxon>Nematoda</taxon>
        <taxon>Chromadorea</taxon>
        <taxon>Rhabditida</taxon>
        <taxon>Rhabditina</taxon>
        <taxon>Rhabditomorpha</taxon>
        <taxon>Rhabditoidea</taxon>
        <taxon>Rhabditidae</taxon>
        <taxon>Peloderinae</taxon>
        <taxon>Caenorhabditis</taxon>
    </lineage>
</organism>
<name>G0NEY1_CAEBE</name>
<proteinExistence type="predicted"/>
<feature type="signal peptide" evidence="1">
    <location>
        <begin position="1"/>
        <end position="20"/>
    </location>
</feature>
<reference evidence="3" key="1">
    <citation type="submission" date="2011-07" db="EMBL/GenBank/DDBJ databases">
        <authorList>
            <consortium name="Caenorhabditis brenneri Sequencing and Analysis Consortium"/>
            <person name="Wilson R.K."/>
        </authorList>
    </citation>
    <scope>NUCLEOTIDE SEQUENCE [LARGE SCALE GENOMIC DNA]</scope>
    <source>
        <strain evidence="3">PB2801</strain>
    </source>
</reference>
<dbReference type="Proteomes" id="UP000008068">
    <property type="component" value="Unassembled WGS sequence"/>
</dbReference>
<keyword evidence="1" id="KW-0732">Signal</keyword>
<dbReference type="eggNOG" id="ENOG502TJ00">
    <property type="taxonomic scope" value="Eukaryota"/>
</dbReference>
<dbReference type="HOGENOM" id="CLU_125141_1_0_1"/>
<evidence type="ECO:0000313" key="2">
    <source>
        <dbReference type="EMBL" id="EGT59018.1"/>
    </source>
</evidence>
<keyword evidence="3" id="KW-1185">Reference proteome</keyword>
<feature type="chain" id="PRO_5003405191" description="DUF19 domain-containing protein" evidence="1">
    <location>
        <begin position="21"/>
        <end position="195"/>
    </location>
</feature>
<gene>
    <name evidence="2" type="ORF">CAEBREN_07594</name>
</gene>
<dbReference type="AlphaFoldDB" id="G0NEY1"/>
<dbReference type="EMBL" id="GL379874">
    <property type="protein sequence ID" value="EGT59018.1"/>
    <property type="molecule type" value="Genomic_DNA"/>
</dbReference>
<dbReference type="FunCoup" id="G0NEY1">
    <property type="interactions" value="378"/>
</dbReference>
<evidence type="ECO:0000313" key="3">
    <source>
        <dbReference type="Proteomes" id="UP000008068"/>
    </source>
</evidence>
<sequence length="195" mass="22392">MAVHPSIFILLLFFITPVHAQDEDITPEDAVLCSKLEKGSDVHDFCMETIRAVRSFEAFFDKFHYGSPDMLAAINENHMITLKEICDRFKNCPKTNRLNCFLPRLDTSMVCRKCNILRTPYGACIKKFMTTKIKSDALESYLKDFTNRGVAQKCTDLRYPNAVMAGIFFECGLEAETSFNKLNEELRLIYECSIK</sequence>
<dbReference type="OMA" id="QINNICE"/>
<accession>G0NEY1</accession>
<protein>
    <recommendedName>
        <fullName evidence="4">DUF19 domain-containing protein</fullName>
    </recommendedName>
</protein>